<keyword evidence="9" id="KW-1185">Reference proteome</keyword>
<dbReference type="EMBL" id="LNKT01000001">
    <property type="protein sequence ID" value="KYJ87551.1"/>
    <property type="molecule type" value="Genomic_DNA"/>
</dbReference>
<dbReference type="AlphaFoldDB" id="A0A151CJ62"/>
<evidence type="ECO:0000313" key="8">
    <source>
        <dbReference type="EMBL" id="KYJ87551.1"/>
    </source>
</evidence>
<dbReference type="PIRSF" id="PIRSF018267">
    <property type="entry name" value="VSR_endonuc"/>
    <property type="match status" value="1"/>
</dbReference>
<evidence type="ECO:0000259" key="7">
    <source>
        <dbReference type="Pfam" id="PF04480"/>
    </source>
</evidence>
<reference evidence="8 9" key="1">
    <citation type="submission" date="2015-11" db="EMBL/GenBank/DDBJ databases">
        <title>Draft genome of Sulfurovum riftiae 1812E, a member of the Epsilonproteobacteria isolated from the tube of the deep-sea hydrothermal vent tubewom Riftia pachyptila.</title>
        <authorList>
            <person name="Vetriani C."/>
            <person name="Giovannelli D."/>
        </authorList>
    </citation>
    <scope>NUCLEOTIDE SEQUENCE [LARGE SCALE GENOMIC DNA]</scope>
    <source>
        <strain evidence="8 9">1812E</strain>
    </source>
</reference>
<dbReference type="OrthoDB" id="9801520at2"/>
<dbReference type="InterPro" id="IPR007569">
    <property type="entry name" value="DUF559"/>
</dbReference>
<evidence type="ECO:0000256" key="4">
    <source>
        <dbReference type="ARBA" id="ARBA00022801"/>
    </source>
</evidence>
<evidence type="ECO:0000256" key="1">
    <source>
        <dbReference type="ARBA" id="ARBA00022722"/>
    </source>
</evidence>
<evidence type="ECO:0000256" key="2">
    <source>
        <dbReference type="ARBA" id="ARBA00022759"/>
    </source>
</evidence>
<accession>A0A151CJ62</accession>
<gene>
    <name evidence="8" type="ORF">AS592_10640</name>
</gene>
<dbReference type="InterPro" id="IPR011335">
    <property type="entry name" value="Restrct_endonuc-II-like"/>
</dbReference>
<evidence type="ECO:0000256" key="3">
    <source>
        <dbReference type="ARBA" id="ARBA00022763"/>
    </source>
</evidence>
<evidence type="ECO:0000313" key="9">
    <source>
        <dbReference type="Proteomes" id="UP000075359"/>
    </source>
</evidence>
<keyword evidence="3 6" id="KW-0227">DNA damage</keyword>
<comment type="function">
    <text evidence="6">May nick specific sequences that contain T:G mispairs resulting from m5C-deamination.</text>
</comment>
<keyword evidence="5 6" id="KW-0234">DNA repair</keyword>
<dbReference type="GO" id="GO:0016787">
    <property type="term" value="F:hydrolase activity"/>
    <property type="evidence" value="ECO:0007669"/>
    <property type="project" value="UniProtKB-KW"/>
</dbReference>
<keyword evidence="2 6" id="KW-0255">Endonuclease</keyword>
<dbReference type="InterPro" id="IPR004603">
    <property type="entry name" value="DNA_mismatch_endonuc_vsr"/>
</dbReference>
<comment type="similarity">
    <text evidence="6">Belongs to the vsr family.</text>
</comment>
<sequence length="139" mass="16384">MKKKQPMTRSENMSRIKGKDTSIEIKLRKALWAKGIRYRKTCKDVYGKPDICFKGKKIAVFCDSEYWHGKYLMEGKYIPKTNTEFWVNKIKSNIERDKKVNKELKAQGWTVIRFWGEEIEKGIDTCVEKVISTINILTK</sequence>
<dbReference type="Proteomes" id="UP000075359">
    <property type="component" value="Unassembled WGS sequence"/>
</dbReference>
<organism evidence="8 9">
    <name type="scientific">Sulfurovum riftiae</name>
    <dbReference type="NCBI Taxonomy" id="1630136"/>
    <lineage>
        <taxon>Bacteria</taxon>
        <taxon>Pseudomonadati</taxon>
        <taxon>Campylobacterota</taxon>
        <taxon>Epsilonproteobacteria</taxon>
        <taxon>Campylobacterales</taxon>
        <taxon>Sulfurovaceae</taxon>
        <taxon>Sulfurovum</taxon>
    </lineage>
</organism>
<comment type="caution">
    <text evidence="8">The sequence shown here is derived from an EMBL/GenBank/DDBJ whole genome shotgun (WGS) entry which is preliminary data.</text>
</comment>
<feature type="domain" description="DUF559" evidence="7">
    <location>
        <begin position="93"/>
        <end position="134"/>
    </location>
</feature>
<dbReference type="CDD" id="cd00221">
    <property type="entry name" value="Vsr"/>
    <property type="match status" value="1"/>
</dbReference>
<proteinExistence type="inferred from homology"/>
<dbReference type="EC" id="3.1.-.-" evidence="6"/>
<dbReference type="Pfam" id="PF03852">
    <property type="entry name" value="Vsr"/>
    <property type="match status" value="1"/>
</dbReference>
<keyword evidence="1 6" id="KW-0540">Nuclease</keyword>
<evidence type="ECO:0000256" key="5">
    <source>
        <dbReference type="ARBA" id="ARBA00023204"/>
    </source>
</evidence>
<dbReference type="NCBIfam" id="TIGR00632">
    <property type="entry name" value="vsr"/>
    <property type="match status" value="1"/>
</dbReference>
<dbReference type="Gene3D" id="3.40.960.10">
    <property type="entry name" value="VSR Endonuclease"/>
    <property type="match status" value="1"/>
</dbReference>
<protein>
    <recommendedName>
        <fullName evidence="6">Very short patch repair endonuclease</fullName>
        <ecNumber evidence="6">3.1.-.-</ecNumber>
    </recommendedName>
</protein>
<dbReference type="GO" id="GO:0006298">
    <property type="term" value="P:mismatch repair"/>
    <property type="evidence" value="ECO:0007669"/>
    <property type="project" value="UniProtKB-UniRule"/>
</dbReference>
<dbReference type="SUPFAM" id="SSF52980">
    <property type="entry name" value="Restriction endonuclease-like"/>
    <property type="match status" value="1"/>
</dbReference>
<dbReference type="Pfam" id="PF04480">
    <property type="entry name" value="DUF559"/>
    <property type="match status" value="1"/>
</dbReference>
<dbReference type="GO" id="GO:0004519">
    <property type="term" value="F:endonuclease activity"/>
    <property type="evidence" value="ECO:0007669"/>
    <property type="project" value="UniProtKB-KW"/>
</dbReference>
<dbReference type="RefSeq" id="WP_067328479.1">
    <property type="nucleotide sequence ID" value="NZ_LNKT01000001.1"/>
</dbReference>
<evidence type="ECO:0000256" key="6">
    <source>
        <dbReference type="PIRNR" id="PIRNR018267"/>
    </source>
</evidence>
<keyword evidence="4 6" id="KW-0378">Hydrolase</keyword>
<dbReference type="STRING" id="1630136.AS592_10640"/>
<name>A0A151CJ62_9BACT</name>